<dbReference type="GO" id="GO:0004888">
    <property type="term" value="F:transmembrane signaling receptor activity"/>
    <property type="evidence" value="ECO:0007669"/>
    <property type="project" value="TreeGrafter"/>
</dbReference>
<dbReference type="STRING" id="636.AAW15_03700"/>
<dbReference type="InterPro" id="IPR033479">
    <property type="entry name" value="dCache_1"/>
</dbReference>
<dbReference type="FunFam" id="1.10.287.950:FF:000001">
    <property type="entry name" value="Methyl-accepting chemotaxis sensory transducer"/>
    <property type="match status" value="1"/>
</dbReference>
<keyword evidence="5 11" id="KW-0812">Transmembrane</keyword>
<dbReference type="PROSITE" id="PS50885">
    <property type="entry name" value="HAMP"/>
    <property type="match status" value="1"/>
</dbReference>
<evidence type="ECO:0000256" key="9">
    <source>
        <dbReference type="ARBA" id="ARBA00029447"/>
    </source>
</evidence>
<comment type="caution">
    <text evidence="14">The sequence shown here is derived from an EMBL/GenBank/DDBJ whole genome shotgun (WGS) entry which is preliminary data.</text>
</comment>
<dbReference type="GO" id="GO:0006935">
    <property type="term" value="P:chemotaxis"/>
    <property type="evidence" value="ECO:0007669"/>
    <property type="project" value="UniProtKB-KW"/>
</dbReference>
<name>A0A2A7U0I2_EDWTA</name>
<dbReference type="PANTHER" id="PTHR43531:SF14">
    <property type="entry name" value="METHYL-ACCEPTING CHEMOTAXIS PROTEIN I-RELATED"/>
    <property type="match status" value="1"/>
</dbReference>
<keyword evidence="7 11" id="KW-0472">Membrane</keyword>
<evidence type="ECO:0000256" key="2">
    <source>
        <dbReference type="ARBA" id="ARBA00022475"/>
    </source>
</evidence>
<comment type="subcellular location">
    <subcellularLocation>
        <location evidence="1">Cell membrane</location>
        <topology evidence="1">Multi-pass membrane protein</topology>
    </subcellularLocation>
</comment>
<comment type="similarity">
    <text evidence="9">Belongs to the methyl-accepting chemotaxis (MCP) protein family.</text>
</comment>
<evidence type="ECO:0000256" key="10">
    <source>
        <dbReference type="PROSITE-ProRule" id="PRU00284"/>
    </source>
</evidence>
<accession>A0A2A7U0I2</accession>
<feature type="transmembrane region" description="Helical" evidence="11">
    <location>
        <begin position="305"/>
        <end position="328"/>
    </location>
</feature>
<keyword evidence="8 10" id="KW-0807">Transducer</keyword>
<feature type="domain" description="HAMP" evidence="13">
    <location>
        <begin position="329"/>
        <end position="383"/>
    </location>
</feature>
<evidence type="ECO:0000256" key="3">
    <source>
        <dbReference type="ARBA" id="ARBA00022481"/>
    </source>
</evidence>
<evidence type="ECO:0000256" key="7">
    <source>
        <dbReference type="ARBA" id="ARBA00023136"/>
    </source>
</evidence>
<dbReference type="GO" id="GO:0005886">
    <property type="term" value="C:plasma membrane"/>
    <property type="evidence" value="ECO:0007669"/>
    <property type="project" value="UniProtKB-SubCell"/>
</dbReference>
<evidence type="ECO:0000256" key="1">
    <source>
        <dbReference type="ARBA" id="ARBA00004651"/>
    </source>
</evidence>
<gene>
    <name evidence="14" type="ORF">CRM76_08010</name>
</gene>
<dbReference type="EMBL" id="PDDV01000013">
    <property type="protein sequence ID" value="PEH71875.1"/>
    <property type="molecule type" value="Genomic_DNA"/>
</dbReference>
<dbReference type="InterPro" id="IPR004089">
    <property type="entry name" value="MCPsignal_dom"/>
</dbReference>
<evidence type="ECO:0000256" key="4">
    <source>
        <dbReference type="ARBA" id="ARBA00022500"/>
    </source>
</evidence>
<dbReference type="SUPFAM" id="SSF58104">
    <property type="entry name" value="Methyl-accepting chemotaxis protein (MCP) signaling domain"/>
    <property type="match status" value="1"/>
</dbReference>
<sequence length="632" mass="68322">MTWKNTQGRIVLLFISFFIVLIVVSNIIIKLFISPQLVETEVRNIKVSAEAQSDIIKEQMNRVKAQQRAITELVSNLPSEQLDHLLPPLINQYGDSNIFGGGIWPLPGKRDPAKERFSTFYARDAGGVLQLNSVWNQPTSQKYWQQSWYLAGLNAPAGECAWANAYQDAASSQPRTNCAMAISKNGQPWGVSTIDVTLGFFNQLAQQMSKTIDGTVLIVEADGKIIGDGTPNAEHATLANLRDLSLPLAAPLLTLLKQESKGERQGEYQGEDGRHSLFLLPIAGTPWYLAVDVTNRLLEHHSFEVLSQLTIIQGVMGVIIVLILMAIIRNVFANVTLLNNNIKALSSGGADLTRRLAASRSPEFNQVVDSFNAFISFLHHLMRQVEQSALAISSASRQIAGGNIDLSSRTEEQSAAIVETAASMEELTGTVRLNANNAQQAHQLATQATTAAKAGTAVVNEVVTTMGHISHSSAEIVEIIAVIDGIAFQTNILALNAAVEAARAGEHGRGFAVVASEVRALAQRSAQSAQEIKKLIETSVSNIGQGSDLVRQAGDSMHALAQKVEGVNLLISEISHSSDEQSRGIEQINVAITQLDSTTQQNAVLVEEVATAAQSMEEQTVQLAQVVRSFKL</sequence>
<dbReference type="PROSITE" id="PS50111">
    <property type="entry name" value="CHEMOTAXIS_TRANSDUC_2"/>
    <property type="match status" value="1"/>
</dbReference>
<protein>
    <submittedName>
        <fullName evidence="14">Chemotaxis protein</fullName>
    </submittedName>
</protein>
<feature type="domain" description="Methyl-accepting transducer" evidence="12">
    <location>
        <begin position="388"/>
        <end position="617"/>
    </location>
</feature>
<reference evidence="15" key="1">
    <citation type="submission" date="2017-09" db="EMBL/GenBank/DDBJ databases">
        <title>FDA dAtabase for Regulatory Grade micrObial Sequences (FDA-ARGOS): Supporting development and validation of Infectious Disease Dx tests.</title>
        <authorList>
            <person name="Goldberg B."/>
            <person name="Campos J."/>
            <person name="Tallon L."/>
            <person name="Sadzewicz L."/>
            <person name="Ott S."/>
            <person name="Zhao X."/>
            <person name="Nagaraj S."/>
            <person name="Vavikolanu K."/>
            <person name="Aluvathingal J."/>
            <person name="Nadendla S."/>
            <person name="Geyer C."/>
            <person name="Sichtig H."/>
        </authorList>
    </citation>
    <scope>NUCLEOTIDE SEQUENCE [LARGE SCALE GENOMIC DNA]</scope>
    <source>
        <strain evidence="15">FDAARGOS_370</strain>
    </source>
</reference>
<keyword evidence="2" id="KW-1003">Cell membrane</keyword>
<evidence type="ECO:0000259" key="13">
    <source>
        <dbReference type="PROSITE" id="PS50885"/>
    </source>
</evidence>
<dbReference type="AlphaFoldDB" id="A0A2A7U0I2"/>
<dbReference type="PANTHER" id="PTHR43531">
    <property type="entry name" value="PROTEIN ICFG"/>
    <property type="match status" value="1"/>
</dbReference>
<dbReference type="Gene3D" id="1.10.287.950">
    <property type="entry name" value="Methyl-accepting chemotaxis protein"/>
    <property type="match status" value="1"/>
</dbReference>
<keyword evidence="3" id="KW-0488">Methylation</keyword>
<organism evidence="14 15">
    <name type="scientific">Edwardsiella tarda</name>
    <dbReference type="NCBI Taxonomy" id="636"/>
    <lineage>
        <taxon>Bacteria</taxon>
        <taxon>Pseudomonadati</taxon>
        <taxon>Pseudomonadota</taxon>
        <taxon>Gammaproteobacteria</taxon>
        <taxon>Enterobacterales</taxon>
        <taxon>Hafniaceae</taxon>
        <taxon>Edwardsiella</taxon>
    </lineage>
</organism>
<dbReference type="Gene3D" id="3.30.450.20">
    <property type="entry name" value="PAS domain"/>
    <property type="match status" value="1"/>
</dbReference>
<dbReference type="RefSeq" id="WP_098142941.1">
    <property type="nucleotide sequence ID" value="NZ_PDDV01000013.1"/>
</dbReference>
<evidence type="ECO:0000256" key="11">
    <source>
        <dbReference type="SAM" id="Phobius"/>
    </source>
</evidence>
<dbReference type="Pfam" id="PF02743">
    <property type="entry name" value="dCache_1"/>
    <property type="match status" value="1"/>
</dbReference>
<evidence type="ECO:0000256" key="6">
    <source>
        <dbReference type="ARBA" id="ARBA00022989"/>
    </source>
</evidence>
<evidence type="ECO:0000313" key="14">
    <source>
        <dbReference type="EMBL" id="PEH71875.1"/>
    </source>
</evidence>
<dbReference type="GO" id="GO:0007165">
    <property type="term" value="P:signal transduction"/>
    <property type="evidence" value="ECO:0007669"/>
    <property type="project" value="UniProtKB-KW"/>
</dbReference>
<dbReference type="Proteomes" id="UP000219788">
    <property type="component" value="Unassembled WGS sequence"/>
</dbReference>
<dbReference type="InterPro" id="IPR051310">
    <property type="entry name" value="MCP_chemotaxis"/>
</dbReference>
<keyword evidence="4" id="KW-0145">Chemotaxis</keyword>
<evidence type="ECO:0000313" key="15">
    <source>
        <dbReference type="Proteomes" id="UP000219788"/>
    </source>
</evidence>
<dbReference type="Pfam" id="PF00015">
    <property type="entry name" value="MCPsignal"/>
    <property type="match status" value="1"/>
</dbReference>
<dbReference type="CDD" id="cd18774">
    <property type="entry name" value="PDC2_HK_sensor"/>
    <property type="match status" value="1"/>
</dbReference>
<proteinExistence type="inferred from homology"/>
<feature type="transmembrane region" description="Helical" evidence="11">
    <location>
        <begin position="12"/>
        <end position="33"/>
    </location>
</feature>
<evidence type="ECO:0000256" key="5">
    <source>
        <dbReference type="ARBA" id="ARBA00022692"/>
    </source>
</evidence>
<evidence type="ECO:0000259" key="12">
    <source>
        <dbReference type="PROSITE" id="PS50111"/>
    </source>
</evidence>
<keyword evidence="6 11" id="KW-1133">Transmembrane helix</keyword>
<evidence type="ECO:0000256" key="8">
    <source>
        <dbReference type="ARBA" id="ARBA00023224"/>
    </source>
</evidence>
<dbReference type="OrthoDB" id="2489132at2"/>
<dbReference type="InterPro" id="IPR003660">
    <property type="entry name" value="HAMP_dom"/>
</dbReference>
<dbReference type="CDD" id="cd11386">
    <property type="entry name" value="MCP_signal"/>
    <property type="match status" value="1"/>
</dbReference>
<dbReference type="SMART" id="SM00283">
    <property type="entry name" value="MA"/>
    <property type="match status" value="1"/>
</dbReference>